<dbReference type="PROSITE" id="PS50046">
    <property type="entry name" value="PHYTOCHROME_2"/>
    <property type="match status" value="1"/>
</dbReference>
<dbReference type="InterPro" id="IPR035965">
    <property type="entry name" value="PAS-like_dom_sf"/>
</dbReference>
<dbReference type="Pfam" id="PF01590">
    <property type="entry name" value="GAF"/>
    <property type="match status" value="1"/>
</dbReference>
<name>A0A8J7AY86_9CYAN</name>
<feature type="domain" description="Phytochrome chromophore attachment site" evidence="1">
    <location>
        <begin position="69"/>
        <end position="108"/>
    </location>
</feature>
<dbReference type="SUPFAM" id="SSF55785">
    <property type="entry name" value="PYP-like sensor domain (PAS domain)"/>
    <property type="match status" value="1"/>
</dbReference>
<feature type="domain" description="PAC" evidence="2">
    <location>
        <begin position="1"/>
        <end position="49"/>
    </location>
</feature>
<dbReference type="PROSITE" id="PS50113">
    <property type="entry name" value="PAC"/>
    <property type="match status" value="1"/>
</dbReference>
<dbReference type="EMBL" id="JADEXG010000073">
    <property type="protein sequence ID" value="MBE9079908.1"/>
    <property type="molecule type" value="Genomic_DNA"/>
</dbReference>
<comment type="caution">
    <text evidence="3">The sequence shown here is derived from an EMBL/GenBank/DDBJ whole genome shotgun (WGS) entry which is preliminary data.</text>
</comment>
<proteinExistence type="predicted"/>
<dbReference type="SUPFAM" id="SSF55781">
    <property type="entry name" value="GAF domain-like"/>
    <property type="match status" value="1"/>
</dbReference>
<accession>A0A8J7AY86</accession>
<evidence type="ECO:0000313" key="4">
    <source>
        <dbReference type="Proteomes" id="UP000636505"/>
    </source>
</evidence>
<keyword evidence="4" id="KW-1185">Reference proteome</keyword>
<dbReference type="AlphaFoldDB" id="A0A8J7AY86"/>
<gene>
    <name evidence="3" type="ORF">IQ241_21885</name>
</gene>
<dbReference type="Proteomes" id="UP000636505">
    <property type="component" value="Unassembled WGS sequence"/>
</dbReference>
<dbReference type="InterPro" id="IPR000700">
    <property type="entry name" value="PAS-assoc_C"/>
</dbReference>
<dbReference type="InterPro" id="IPR029016">
    <property type="entry name" value="GAF-like_dom_sf"/>
</dbReference>
<dbReference type="InterPro" id="IPR016132">
    <property type="entry name" value="Phyto_chromo_attachment"/>
</dbReference>
<dbReference type="Gene3D" id="3.30.450.40">
    <property type="match status" value="1"/>
</dbReference>
<dbReference type="Gene3D" id="3.30.450.20">
    <property type="entry name" value="PAS domain"/>
    <property type="match status" value="1"/>
</dbReference>
<dbReference type="InterPro" id="IPR003018">
    <property type="entry name" value="GAF"/>
</dbReference>
<reference evidence="3" key="1">
    <citation type="submission" date="2020-10" db="EMBL/GenBank/DDBJ databases">
        <authorList>
            <person name="Castelo-Branco R."/>
            <person name="Eusebio N."/>
            <person name="Adriana R."/>
            <person name="Vieira A."/>
            <person name="Brugerolle De Fraissinette N."/>
            <person name="Rezende De Castro R."/>
            <person name="Schneider M.P."/>
            <person name="Vasconcelos V."/>
            <person name="Leao P.N."/>
        </authorList>
    </citation>
    <scope>NUCLEOTIDE SEQUENCE</scope>
    <source>
        <strain evidence="3">LEGE 07310</strain>
    </source>
</reference>
<protein>
    <submittedName>
        <fullName evidence="3">GAF domain-containing protein</fullName>
    </submittedName>
</protein>
<evidence type="ECO:0000259" key="2">
    <source>
        <dbReference type="PROSITE" id="PS50113"/>
    </source>
</evidence>
<evidence type="ECO:0000313" key="3">
    <source>
        <dbReference type="EMBL" id="MBE9079908.1"/>
    </source>
</evidence>
<dbReference type="RefSeq" id="WP_193911336.1">
    <property type="nucleotide sequence ID" value="NZ_JADEXG010000073.1"/>
</dbReference>
<evidence type="ECO:0000259" key="1">
    <source>
        <dbReference type="PROSITE" id="PS50046"/>
    </source>
</evidence>
<sequence>MSGEFRVYRPDGTTRETEFSATANFIRGSHLSILRDISDRKQTEARLQQQLDREQLVTQITDSIRQTLDLDQILQVAVDQVRRFLQTDRVIIFRFRSDWQGTVVAESVGPGWTAILSTTLRDPCFGEEVGIALQQAVSQSKLLLVSTAGQCSQVHQSGWPSHPVNT</sequence>
<organism evidence="3 4">
    <name type="scientific">Vasconcelosia minhoensis LEGE 07310</name>
    <dbReference type="NCBI Taxonomy" id="915328"/>
    <lineage>
        <taxon>Bacteria</taxon>
        <taxon>Bacillati</taxon>
        <taxon>Cyanobacteriota</taxon>
        <taxon>Cyanophyceae</taxon>
        <taxon>Nodosilineales</taxon>
        <taxon>Cymatolegaceae</taxon>
        <taxon>Vasconcelosia</taxon>
        <taxon>Vasconcelosia minhoensis</taxon>
    </lineage>
</organism>